<dbReference type="RefSeq" id="WP_152942358.1">
    <property type="nucleotide sequence ID" value="NZ_CP045488.1"/>
</dbReference>
<evidence type="ECO:0000256" key="1">
    <source>
        <dbReference type="SAM" id="Phobius"/>
    </source>
</evidence>
<feature type="transmembrane region" description="Helical" evidence="1">
    <location>
        <begin position="20"/>
        <end position="38"/>
    </location>
</feature>
<feature type="transmembrane region" description="Helical" evidence="1">
    <location>
        <begin position="175"/>
        <end position="197"/>
    </location>
</feature>
<feature type="transmembrane region" description="Helical" evidence="1">
    <location>
        <begin position="68"/>
        <end position="85"/>
    </location>
</feature>
<proteinExistence type="predicted"/>
<sequence length="289" mass="31435">MGTSNQQLEQPRGRHDSVSVRALGAFFLLTFAFSWLLWLPKVAIASDIALGGGTMETVLRSVSALPEVGAFGPSVAAFVLVYATHGRAGVSRLVGRALDRSFDRRWLVPIFLLFPLLAAVALGVAVVTGFEPSLPWAGQPVALPIAFVWILLFGGPLQEEFGWRGYALEPLQARLGSFGASLGLGIVWGIWHLPWFYMPSMTMYYNRPIWGFLVTITLLSVVMSWLFDNTGGSLLGMILVHTTFNWSQWAFPAIDSDTGGLVVIGLMAALVLAIVARHGTQTFASQPRN</sequence>
<dbReference type="GO" id="GO:0080120">
    <property type="term" value="P:CAAX-box protein maturation"/>
    <property type="evidence" value="ECO:0007669"/>
    <property type="project" value="UniProtKB-ARBA"/>
</dbReference>
<protein>
    <submittedName>
        <fullName evidence="3">CPBP family intramembrane metalloprotease</fullName>
    </submittedName>
</protein>
<gene>
    <name evidence="3" type="ORF">GCU68_13280</name>
</gene>
<feature type="transmembrane region" description="Helical" evidence="1">
    <location>
        <begin position="234"/>
        <end position="254"/>
    </location>
</feature>
<feature type="transmembrane region" description="Helical" evidence="1">
    <location>
        <begin position="209"/>
        <end position="227"/>
    </location>
</feature>
<reference evidence="3 4" key="1">
    <citation type="journal article" date="2007" name="Int. J. Syst. Evol. Microbiol.">
        <title>Natronorubrum sulfidifaciens sp. nov., an extremely haloalkaliphilic archaeon isolated from Aiding salt lake in Xin-Jiang, China.</title>
        <authorList>
            <person name="Cui H.L."/>
            <person name="Tohty D."/>
            <person name="Liu H.C."/>
            <person name="Liu S.J."/>
            <person name="Oren A."/>
            <person name="Zhou P.J."/>
        </authorList>
    </citation>
    <scope>NUCLEOTIDE SEQUENCE [LARGE SCALE GENOMIC DNA]</scope>
    <source>
        <strain evidence="3 4">7-3</strain>
    </source>
</reference>
<feature type="transmembrane region" description="Helical" evidence="1">
    <location>
        <begin position="136"/>
        <end position="154"/>
    </location>
</feature>
<keyword evidence="3" id="KW-0482">Metalloprotease</keyword>
<dbReference type="GeneID" id="42302033"/>
<dbReference type="GO" id="GO:0004175">
    <property type="term" value="F:endopeptidase activity"/>
    <property type="evidence" value="ECO:0007669"/>
    <property type="project" value="UniProtKB-ARBA"/>
</dbReference>
<dbReference type="InterPro" id="IPR003675">
    <property type="entry name" value="Rce1/LyrA-like_dom"/>
</dbReference>
<keyword evidence="3" id="KW-0378">Hydrolase</keyword>
<dbReference type="KEGG" id="nas:GCU68_13280"/>
<dbReference type="GO" id="GO:0006508">
    <property type="term" value="P:proteolysis"/>
    <property type="evidence" value="ECO:0007669"/>
    <property type="project" value="UniProtKB-KW"/>
</dbReference>
<organism evidence="3 4">
    <name type="scientific">Natronorubrum aibiense</name>
    <dbReference type="NCBI Taxonomy" id="348826"/>
    <lineage>
        <taxon>Archaea</taxon>
        <taxon>Methanobacteriati</taxon>
        <taxon>Methanobacteriota</taxon>
        <taxon>Stenosarchaea group</taxon>
        <taxon>Halobacteria</taxon>
        <taxon>Halobacteriales</taxon>
        <taxon>Natrialbaceae</taxon>
        <taxon>Natronorubrum</taxon>
    </lineage>
</organism>
<accession>A0A5P9P5M6</accession>
<evidence type="ECO:0000259" key="2">
    <source>
        <dbReference type="Pfam" id="PF02517"/>
    </source>
</evidence>
<dbReference type="OrthoDB" id="28575at2157"/>
<dbReference type="GO" id="GO:0008237">
    <property type="term" value="F:metallopeptidase activity"/>
    <property type="evidence" value="ECO:0007669"/>
    <property type="project" value="UniProtKB-KW"/>
</dbReference>
<dbReference type="PANTHER" id="PTHR35797">
    <property type="entry name" value="PROTEASE-RELATED"/>
    <property type="match status" value="1"/>
</dbReference>
<dbReference type="PANTHER" id="PTHR35797:SF1">
    <property type="entry name" value="PROTEASE"/>
    <property type="match status" value="1"/>
</dbReference>
<keyword evidence="4" id="KW-1185">Reference proteome</keyword>
<dbReference type="AlphaFoldDB" id="A0A5P9P5M6"/>
<keyword evidence="1" id="KW-1133">Transmembrane helix</keyword>
<dbReference type="Pfam" id="PF02517">
    <property type="entry name" value="Rce1-like"/>
    <property type="match status" value="1"/>
</dbReference>
<keyword evidence="3" id="KW-0645">Protease</keyword>
<dbReference type="EMBL" id="CP045488">
    <property type="protein sequence ID" value="QFU83443.1"/>
    <property type="molecule type" value="Genomic_DNA"/>
</dbReference>
<evidence type="ECO:0000313" key="3">
    <source>
        <dbReference type="EMBL" id="QFU83443.1"/>
    </source>
</evidence>
<feature type="transmembrane region" description="Helical" evidence="1">
    <location>
        <begin position="106"/>
        <end position="130"/>
    </location>
</feature>
<keyword evidence="1" id="KW-0472">Membrane</keyword>
<feature type="domain" description="CAAX prenyl protease 2/Lysostaphin resistance protein A-like" evidence="2">
    <location>
        <begin position="144"/>
        <end position="246"/>
    </location>
</feature>
<evidence type="ECO:0000313" key="4">
    <source>
        <dbReference type="Proteomes" id="UP000326170"/>
    </source>
</evidence>
<feature type="transmembrane region" description="Helical" evidence="1">
    <location>
        <begin position="260"/>
        <end position="279"/>
    </location>
</feature>
<keyword evidence="1" id="KW-0812">Transmembrane</keyword>
<dbReference type="Proteomes" id="UP000326170">
    <property type="component" value="Chromosome"/>
</dbReference>
<name>A0A5P9P5M6_9EURY</name>
<dbReference type="InterPro" id="IPR042150">
    <property type="entry name" value="MmRce1-like"/>
</dbReference>